<feature type="compositionally biased region" description="Basic and acidic residues" evidence="1">
    <location>
        <begin position="221"/>
        <end position="230"/>
    </location>
</feature>
<dbReference type="InParanoid" id="A0A317XSE6"/>
<dbReference type="Proteomes" id="UP000246740">
    <property type="component" value="Unassembled WGS sequence"/>
</dbReference>
<keyword evidence="4" id="KW-1185">Reference proteome</keyword>
<feature type="domain" description="SET" evidence="2">
    <location>
        <begin position="143"/>
        <end position="294"/>
    </location>
</feature>
<accession>A0A317XSE6</accession>
<evidence type="ECO:0000259" key="2">
    <source>
        <dbReference type="PROSITE" id="PS50280"/>
    </source>
</evidence>
<protein>
    <recommendedName>
        <fullName evidence="2">SET domain-containing protein</fullName>
    </recommendedName>
</protein>
<name>A0A317XSE6_9BASI</name>
<feature type="region of interest" description="Disordered" evidence="1">
    <location>
        <begin position="198"/>
        <end position="230"/>
    </location>
</feature>
<feature type="compositionally biased region" description="Acidic residues" evidence="1">
    <location>
        <begin position="304"/>
        <end position="314"/>
    </location>
</feature>
<dbReference type="InterPro" id="IPR001214">
    <property type="entry name" value="SET_dom"/>
</dbReference>
<dbReference type="Gene3D" id="2.170.270.10">
    <property type="entry name" value="SET domain"/>
    <property type="match status" value="1"/>
</dbReference>
<feature type="compositionally biased region" description="Polar residues" evidence="1">
    <location>
        <begin position="329"/>
        <end position="344"/>
    </location>
</feature>
<feature type="region of interest" description="Disordered" evidence="1">
    <location>
        <begin position="74"/>
        <end position="107"/>
    </location>
</feature>
<feature type="compositionally biased region" description="Polar residues" evidence="1">
    <location>
        <begin position="1"/>
        <end position="14"/>
    </location>
</feature>
<dbReference type="Pfam" id="PF00856">
    <property type="entry name" value="SET"/>
    <property type="match status" value="1"/>
</dbReference>
<evidence type="ECO:0000256" key="1">
    <source>
        <dbReference type="SAM" id="MobiDB-lite"/>
    </source>
</evidence>
<dbReference type="SMART" id="SM00317">
    <property type="entry name" value="SET"/>
    <property type="match status" value="1"/>
</dbReference>
<proteinExistence type="predicted"/>
<feature type="region of interest" description="Disordered" evidence="1">
    <location>
        <begin position="304"/>
        <end position="388"/>
    </location>
</feature>
<feature type="region of interest" description="Disordered" evidence="1">
    <location>
        <begin position="1"/>
        <end position="42"/>
    </location>
</feature>
<sequence length="388" mass="43444">MQKAGTSEWWTNKSVAPDHRPTPSSTSKLNAEPLVTPQARQLPRNWPSDVVFITQNLTSDSIPDSVATDYILGPYEQSHQTDPQSTDTRPSSKRAKHLPTATHNSSRPSTVYLEGLELEIPLHIHRIDSETTWNRGSYHARVKGLTVHPSLGSCGLFAAQPIPSNTFVRPYLGVLHRKCDADRYSHYDLHLGNDRRISLASPSASEPRSKESPETSSNTKSESDPDGERNIYIDSRFWGNESRFTNDYRGIAERPNVEFRSFVQKTGGGDLKFGMGIWTIKPIRRGEELVVNYGKSFWRHHDEVENENESESESDNVNVNENTDDLPGKQQSVELGDYSQTVEGNSPALDPIQARLARARDRIQRGAARPPFIPPSRRSQPPPNAPSS</sequence>
<evidence type="ECO:0000313" key="3">
    <source>
        <dbReference type="EMBL" id="PWZ01177.1"/>
    </source>
</evidence>
<gene>
    <name evidence="3" type="ORF">BCV70DRAFT_188355</name>
</gene>
<reference evidence="3 4" key="1">
    <citation type="journal article" date="2018" name="Mol. Biol. Evol.">
        <title>Broad Genomic Sampling Reveals a Smut Pathogenic Ancestry of the Fungal Clade Ustilaginomycotina.</title>
        <authorList>
            <person name="Kijpornyongpan T."/>
            <person name="Mondo S.J."/>
            <person name="Barry K."/>
            <person name="Sandor L."/>
            <person name="Lee J."/>
            <person name="Lipzen A."/>
            <person name="Pangilinan J."/>
            <person name="LaButti K."/>
            <person name="Hainaut M."/>
            <person name="Henrissat B."/>
            <person name="Grigoriev I.V."/>
            <person name="Spatafora J.W."/>
            <person name="Aime M.C."/>
        </authorList>
    </citation>
    <scope>NUCLEOTIDE SEQUENCE [LARGE SCALE GENOMIC DNA]</scope>
    <source>
        <strain evidence="3 4">MCA 3645</strain>
    </source>
</reference>
<dbReference type="OrthoDB" id="5792673at2759"/>
<dbReference type="SUPFAM" id="SSF82199">
    <property type="entry name" value="SET domain"/>
    <property type="match status" value="1"/>
</dbReference>
<dbReference type="AlphaFoldDB" id="A0A317XSE6"/>
<dbReference type="STRING" id="1882483.A0A317XSE6"/>
<dbReference type="PROSITE" id="PS50280">
    <property type="entry name" value="SET"/>
    <property type="match status" value="1"/>
</dbReference>
<evidence type="ECO:0000313" key="4">
    <source>
        <dbReference type="Proteomes" id="UP000246740"/>
    </source>
</evidence>
<organism evidence="3 4">
    <name type="scientific">Testicularia cyperi</name>
    <dbReference type="NCBI Taxonomy" id="1882483"/>
    <lineage>
        <taxon>Eukaryota</taxon>
        <taxon>Fungi</taxon>
        <taxon>Dikarya</taxon>
        <taxon>Basidiomycota</taxon>
        <taxon>Ustilaginomycotina</taxon>
        <taxon>Ustilaginomycetes</taxon>
        <taxon>Ustilaginales</taxon>
        <taxon>Anthracoideaceae</taxon>
        <taxon>Testicularia</taxon>
    </lineage>
</organism>
<feature type="compositionally biased region" description="Polar residues" evidence="1">
    <location>
        <begin position="77"/>
        <end position="89"/>
    </location>
</feature>
<dbReference type="EMBL" id="KZ819191">
    <property type="protein sequence ID" value="PWZ01177.1"/>
    <property type="molecule type" value="Genomic_DNA"/>
</dbReference>
<dbReference type="InterPro" id="IPR046341">
    <property type="entry name" value="SET_dom_sf"/>
</dbReference>